<proteinExistence type="predicted"/>
<gene>
    <name evidence="1" type="ORF">AB6A40_000349</name>
</gene>
<evidence type="ECO:0000313" key="1">
    <source>
        <dbReference type="EMBL" id="MFH4973640.1"/>
    </source>
</evidence>
<reference evidence="1 2" key="1">
    <citation type="submission" date="2024-08" db="EMBL/GenBank/DDBJ databases">
        <title>Gnathostoma spinigerum genome.</title>
        <authorList>
            <person name="Gonzalez-Bertolin B."/>
            <person name="Monzon S."/>
            <person name="Zaballos A."/>
            <person name="Jimenez P."/>
            <person name="Dekumyoy P."/>
            <person name="Varona S."/>
            <person name="Cuesta I."/>
            <person name="Sumanam S."/>
            <person name="Adisakwattana P."/>
            <person name="Gasser R.B."/>
            <person name="Hernandez-Gonzalez A."/>
            <person name="Young N.D."/>
            <person name="Perteguer M.J."/>
        </authorList>
    </citation>
    <scope>NUCLEOTIDE SEQUENCE [LARGE SCALE GENOMIC DNA]</scope>
    <source>
        <strain evidence="1">AL3</strain>
        <tissue evidence="1">Liver</tissue>
    </source>
</reference>
<dbReference type="Proteomes" id="UP001608902">
    <property type="component" value="Unassembled WGS sequence"/>
</dbReference>
<organism evidence="1 2">
    <name type="scientific">Gnathostoma spinigerum</name>
    <dbReference type="NCBI Taxonomy" id="75299"/>
    <lineage>
        <taxon>Eukaryota</taxon>
        <taxon>Metazoa</taxon>
        <taxon>Ecdysozoa</taxon>
        <taxon>Nematoda</taxon>
        <taxon>Chromadorea</taxon>
        <taxon>Rhabditida</taxon>
        <taxon>Spirurina</taxon>
        <taxon>Gnathostomatomorpha</taxon>
        <taxon>Gnathostomatoidea</taxon>
        <taxon>Gnathostomatidae</taxon>
        <taxon>Gnathostoma</taxon>
    </lineage>
</organism>
<name>A0ABD6E1Y3_9BILA</name>
<evidence type="ECO:0000313" key="2">
    <source>
        <dbReference type="Proteomes" id="UP001608902"/>
    </source>
</evidence>
<dbReference type="EMBL" id="JBGFUD010000093">
    <property type="protein sequence ID" value="MFH4973640.1"/>
    <property type="molecule type" value="Genomic_DNA"/>
</dbReference>
<keyword evidence="2" id="KW-1185">Reference proteome</keyword>
<comment type="caution">
    <text evidence="1">The sequence shown here is derived from an EMBL/GenBank/DDBJ whole genome shotgun (WGS) entry which is preliminary data.</text>
</comment>
<protein>
    <submittedName>
        <fullName evidence="1">Uncharacterized protein</fullName>
    </submittedName>
</protein>
<dbReference type="AlphaFoldDB" id="A0ABD6E1Y3"/>
<accession>A0ABD6E1Y3</accession>
<sequence length="74" mass="8495">MPLFLLIHFEIDCGRYGQLQSTISQIYACRKIGNLLFRREGELQSSNDDDVLLSVCFELLVIFQLVNVTIKNTT</sequence>